<reference evidence="1 2" key="1">
    <citation type="submission" date="2017-03" db="EMBL/GenBank/DDBJ databases">
        <title>WGS assembly of Porphyra umbilicalis.</title>
        <authorList>
            <person name="Brawley S.H."/>
            <person name="Blouin N.A."/>
            <person name="Ficko-Blean E."/>
            <person name="Wheeler G.L."/>
            <person name="Lohr M."/>
            <person name="Goodson H.V."/>
            <person name="Jenkins J.W."/>
            <person name="Blaby-Haas C.E."/>
            <person name="Helliwell K.E."/>
            <person name="Chan C."/>
            <person name="Marriage T."/>
            <person name="Bhattacharya D."/>
            <person name="Klein A.S."/>
            <person name="Badis Y."/>
            <person name="Brodie J."/>
            <person name="Cao Y."/>
            <person name="Collen J."/>
            <person name="Dittami S.M."/>
            <person name="Gachon C.M."/>
            <person name="Green B.R."/>
            <person name="Karpowicz S."/>
            <person name="Kim J.W."/>
            <person name="Kudahl U."/>
            <person name="Lin S."/>
            <person name="Michel G."/>
            <person name="Mittag M."/>
            <person name="Olson B.J."/>
            <person name="Pangilinan J."/>
            <person name="Peng Y."/>
            <person name="Qiu H."/>
            <person name="Shu S."/>
            <person name="Singer J.T."/>
            <person name="Smith A.G."/>
            <person name="Sprecher B.N."/>
            <person name="Wagner V."/>
            <person name="Wang W."/>
            <person name="Wang Z.-Y."/>
            <person name="Yan J."/>
            <person name="Yarish C."/>
            <person name="Zoeuner-Riek S."/>
            <person name="Zhuang Y."/>
            <person name="Zou Y."/>
            <person name="Lindquist E.A."/>
            <person name="Grimwood J."/>
            <person name="Barry K."/>
            <person name="Rokhsar D.S."/>
            <person name="Schmutz J."/>
            <person name="Stiller J.W."/>
            <person name="Grossman A.R."/>
            <person name="Prochnik S.E."/>
        </authorList>
    </citation>
    <scope>NUCLEOTIDE SEQUENCE [LARGE SCALE GENOMIC DNA]</scope>
    <source>
        <strain evidence="1">4086291</strain>
    </source>
</reference>
<organism evidence="1 2">
    <name type="scientific">Porphyra umbilicalis</name>
    <name type="common">Purple laver</name>
    <name type="synonym">Red alga</name>
    <dbReference type="NCBI Taxonomy" id="2786"/>
    <lineage>
        <taxon>Eukaryota</taxon>
        <taxon>Rhodophyta</taxon>
        <taxon>Bangiophyceae</taxon>
        <taxon>Bangiales</taxon>
        <taxon>Bangiaceae</taxon>
        <taxon>Porphyra</taxon>
    </lineage>
</organism>
<dbReference type="AlphaFoldDB" id="A0A1X6NZR4"/>
<protein>
    <submittedName>
        <fullName evidence="1">Uncharacterized protein</fullName>
    </submittedName>
</protein>
<feature type="non-terminal residue" evidence="1">
    <location>
        <position position="47"/>
    </location>
</feature>
<gene>
    <name evidence="1" type="ORF">BU14_0313s0001</name>
</gene>
<accession>A0A1X6NZR4</accession>
<sequence length="47" mass="5123">MYNDSGVAKAADPSAYRHRSYTVVWEGEADFRVTWTGSGAARGLDVT</sequence>
<dbReference type="Proteomes" id="UP000218209">
    <property type="component" value="Unassembled WGS sequence"/>
</dbReference>
<keyword evidence="2" id="KW-1185">Reference proteome</keyword>
<evidence type="ECO:0000313" key="1">
    <source>
        <dbReference type="EMBL" id="OSX74016.1"/>
    </source>
</evidence>
<name>A0A1X6NZR4_PORUM</name>
<proteinExistence type="predicted"/>
<dbReference type="EMBL" id="KV918967">
    <property type="protein sequence ID" value="OSX74016.1"/>
    <property type="molecule type" value="Genomic_DNA"/>
</dbReference>
<evidence type="ECO:0000313" key="2">
    <source>
        <dbReference type="Proteomes" id="UP000218209"/>
    </source>
</evidence>